<reference evidence="3" key="1">
    <citation type="submission" date="2015-01" db="EMBL/GenBank/DDBJ databases">
        <authorList>
            <person name="Aksoy S."/>
            <person name="Warren W."/>
            <person name="Wilson R.K."/>
        </authorList>
    </citation>
    <scope>NUCLEOTIDE SEQUENCE [LARGE SCALE GENOMIC DNA]</scope>
    <source>
        <strain evidence="3">IAEA</strain>
    </source>
</reference>
<proteinExistence type="predicted"/>
<reference evidence="2" key="2">
    <citation type="submission" date="2020-05" db="UniProtKB">
        <authorList>
            <consortium name="EnsemblMetazoa"/>
        </authorList>
    </citation>
    <scope>IDENTIFICATION</scope>
    <source>
        <strain evidence="2">IAEA</strain>
    </source>
</reference>
<dbReference type="EnsemblMetazoa" id="GPPI021046-RA">
    <property type="protein sequence ID" value="GPPI021046-PA"/>
    <property type="gene ID" value="GPPI021046"/>
</dbReference>
<feature type="compositionally biased region" description="Basic residues" evidence="1">
    <location>
        <begin position="17"/>
        <end position="28"/>
    </location>
</feature>
<evidence type="ECO:0000313" key="3">
    <source>
        <dbReference type="Proteomes" id="UP000092460"/>
    </source>
</evidence>
<organism evidence="2 3">
    <name type="scientific">Glossina palpalis gambiensis</name>
    <dbReference type="NCBI Taxonomy" id="67801"/>
    <lineage>
        <taxon>Eukaryota</taxon>
        <taxon>Metazoa</taxon>
        <taxon>Ecdysozoa</taxon>
        <taxon>Arthropoda</taxon>
        <taxon>Hexapoda</taxon>
        <taxon>Insecta</taxon>
        <taxon>Pterygota</taxon>
        <taxon>Neoptera</taxon>
        <taxon>Endopterygota</taxon>
        <taxon>Diptera</taxon>
        <taxon>Brachycera</taxon>
        <taxon>Muscomorpha</taxon>
        <taxon>Hippoboscoidea</taxon>
        <taxon>Glossinidae</taxon>
        <taxon>Glossina</taxon>
    </lineage>
</organism>
<accession>A0A1B0B760</accession>
<keyword evidence="3" id="KW-1185">Reference proteome</keyword>
<sequence length="134" mass="15672">MLFLIMLSVYLDAHHEQKGKRKKEKKRKEVSGSQTAFRTHSNHNNNKEYYYGMREISNQFQSELNCVREISKRGDFNACIHMKHLTAIHICAWLVAFQMPIKPPVAGYNVRLSTTSKTLLPKIVKELRKIQINK</sequence>
<evidence type="ECO:0000313" key="2">
    <source>
        <dbReference type="EnsemblMetazoa" id="GPPI021046-PA"/>
    </source>
</evidence>
<feature type="region of interest" description="Disordered" evidence="1">
    <location>
        <begin position="17"/>
        <end position="45"/>
    </location>
</feature>
<feature type="compositionally biased region" description="Polar residues" evidence="1">
    <location>
        <begin position="31"/>
        <end position="44"/>
    </location>
</feature>
<protein>
    <submittedName>
        <fullName evidence="2">Uncharacterized protein</fullName>
    </submittedName>
</protein>
<dbReference type="VEuPathDB" id="VectorBase:GPPI021046"/>
<dbReference type="Proteomes" id="UP000092460">
    <property type="component" value="Unassembled WGS sequence"/>
</dbReference>
<name>A0A1B0B760_9MUSC</name>
<dbReference type="EMBL" id="JXJN01009403">
    <property type="status" value="NOT_ANNOTATED_CDS"/>
    <property type="molecule type" value="Genomic_DNA"/>
</dbReference>
<evidence type="ECO:0000256" key="1">
    <source>
        <dbReference type="SAM" id="MobiDB-lite"/>
    </source>
</evidence>
<dbReference type="AlphaFoldDB" id="A0A1B0B760"/>